<evidence type="ECO:0000259" key="1">
    <source>
        <dbReference type="Pfam" id="PF03235"/>
    </source>
</evidence>
<dbReference type="AlphaFoldDB" id="A0A1U7CUQ8"/>
<dbReference type="InterPro" id="IPR011089">
    <property type="entry name" value="GmrSD_C"/>
</dbReference>
<dbReference type="Pfam" id="PF03235">
    <property type="entry name" value="GmrSD_N"/>
    <property type="match status" value="1"/>
</dbReference>
<organism evidence="3 4">
    <name type="scientific">Paludisphaera borealis</name>
    <dbReference type="NCBI Taxonomy" id="1387353"/>
    <lineage>
        <taxon>Bacteria</taxon>
        <taxon>Pseudomonadati</taxon>
        <taxon>Planctomycetota</taxon>
        <taxon>Planctomycetia</taxon>
        <taxon>Isosphaerales</taxon>
        <taxon>Isosphaeraceae</taxon>
        <taxon>Paludisphaera</taxon>
    </lineage>
</organism>
<gene>
    <name evidence="3" type="ORF">BSF38_04211</name>
</gene>
<dbReference type="EMBL" id="CP019082">
    <property type="protein sequence ID" value="APW62661.1"/>
    <property type="molecule type" value="Genomic_DNA"/>
</dbReference>
<dbReference type="InterPro" id="IPR004919">
    <property type="entry name" value="GmrSD_N"/>
</dbReference>
<proteinExistence type="predicted"/>
<evidence type="ECO:0008006" key="5">
    <source>
        <dbReference type="Google" id="ProtNLM"/>
    </source>
</evidence>
<evidence type="ECO:0000313" key="3">
    <source>
        <dbReference type="EMBL" id="APW62661.1"/>
    </source>
</evidence>
<protein>
    <recommendedName>
        <fullName evidence="5">DUF262 domain-containing protein</fullName>
    </recommendedName>
</protein>
<dbReference type="Pfam" id="PF07510">
    <property type="entry name" value="GmrSD_C"/>
    <property type="match status" value="1"/>
</dbReference>
<keyword evidence="4" id="KW-1185">Reference proteome</keyword>
<dbReference type="PANTHER" id="PTHR35149:SF2">
    <property type="entry name" value="DUF262 DOMAIN-CONTAINING PROTEIN"/>
    <property type="match status" value="1"/>
</dbReference>
<dbReference type="Proteomes" id="UP000186309">
    <property type="component" value="Chromosome"/>
</dbReference>
<dbReference type="OrthoDB" id="9798761at2"/>
<name>A0A1U7CUQ8_9BACT</name>
<dbReference type="KEGG" id="pbor:BSF38_04211"/>
<evidence type="ECO:0000259" key="2">
    <source>
        <dbReference type="Pfam" id="PF07510"/>
    </source>
</evidence>
<evidence type="ECO:0000313" key="4">
    <source>
        <dbReference type="Proteomes" id="UP000186309"/>
    </source>
</evidence>
<dbReference type="PANTHER" id="PTHR35149">
    <property type="entry name" value="SLL5132 PROTEIN"/>
    <property type="match status" value="1"/>
</dbReference>
<feature type="domain" description="GmrSD restriction endonucleases N-terminal" evidence="1">
    <location>
        <begin position="9"/>
        <end position="218"/>
    </location>
</feature>
<reference evidence="4" key="1">
    <citation type="submission" date="2016-12" db="EMBL/GenBank/DDBJ databases">
        <title>Comparative genomics of four Isosphaeraceae planctomycetes: a common pool of plasmids and glycoside hydrolase genes.</title>
        <authorList>
            <person name="Ivanova A."/>
        </authorList>
    </citation>
    <scope>NUCLEOTIDE SEQUENCE [LARGE SCALE GENOMIC DNA]</scope>
    <source>
        <strain evidence="4">PX4</strain>
    </source>
</reference>
<sequence length="658" mass="75022">MQATETKLRKLVEGTQQYVVPLFQRPYSWSEKQWKTLWTDILEKSRHEDGRPHFFGSIVTTPAKSVPQGVGKYLLIDGQQRITTIQVLLAAVRDLAGRSGNTTLHDRIDGQYLTNQYEQGEERLKVLPTQADRAAFGAIIRQEEGPKTALFACYQFFVSRLDRLDRDQLEAIHKAVVDGFSLVSIVCDEHDNPHLIFESLNAKGEKLTPADLIRNFLLMRVHVGEQERLFKTYWLPIQEALDGDLTEFVRHYLMKEGKILKEADVYFELKDRLAHSSPVQAESFLKDLHRHGLYYASFLNAKREADDDLARKLDRIRRLKVTVAYPFLLRVFDAYNAESLSRDQLFQTLDLLEAFVVRRAICNLPTNQLRRMLPPVFDAAGGAGPAFIDGLRRELSGKRCPDDEAFAASLASEPLYSSADKIVRLRLILERLEQSFDHKEPVRMAGATIEHVLPQEMTSEWKLELGDDAASQSNQLLHTLGNLTLTGYNAELSNKPYSVKRGELLKSHFDLNLYFAEIERWTPDAIRARGRSLAARALRIWEDVGRSTAPGDLKPPANRRPVKVRFRGVEQPVTNWKDAFVKLLTQFEAASPGLLNRLATEETLNSVLAVDEAEFQRSKARIGLIYVNTHASASQLQKWCRKIAEKGRFDPTEFEFVM</sequence>
<feature type="domain" description="GmrSD restriction endonucleases C-terminal" evidence="2">
    <location>
        <begin position="401"/>
        <end position="535"/>
    </location>
</feature>
<dbReference type="RefSeq" id="WP_076348920.1">
    <property type="nucleotide sequence ID" value="NZ_CP019082.1"/>
</dbReference>
<accession>A0A1U7CUQ8</accession>